<dbReference type="Proteomes" id="UP001175271">
    <property type="component" value="Unassembled WGS sequence"/>
</dbReference>
<keyword evidence="7" id="KW-1185">Reference proteome</keyword>
<dbReference type="InterPro" id="IPR003333">
    <property type="entry name" value="CMAS"/>
</dbReference>
<dbReference type="AlphaFoldDB" id="A0AA39LFN4"/>
<keyword evidence="4" id="KW-0949">S-adenosyl-L-methionine</keyword>
<accession>A0AA39LFN4</accession>
<gene>
    <name evidence="6" type="ORF">QR680_001241</name>
</gene>
<keyword evidence="2" id="KW-0489">Methyltransferase</keyword>
<evidence type="ECO:0008006" key="8">
    <source>
        <dbReference type="Google" id="ProtNLM"/>
    </source>
</evidence>
<evidence type="ECO:0000313" key="7">
    <source>
        <dbReference type="Proteomes" id="UP001175271"/>
    </source>
</evidence>
<dbReference type="PANTHER" id="PTHR43667:SF2">
    <property type="entry name" value="FATTY ACID C-METHYL TRANSFERASE"/>
    <property type="match status" value="1"/>
</dbReference>
<dbReference type="GO" id="GO:0032259">
    <property type="term" value="P:methylation"/>
    <property type="evidence" value="ECO:0007669"/>
    <property type="project" value="UniProtKB-KW"/>
</dbReference>
<protein>
    <recommendedName>
        <fullName evidence="8">Cyclopropane-fatty-acyl-phospholipid synthase</fullName>
    </recommendedName>
</protein>
<dbReference type="EMBL" id="JAUCMV010000005">
    <property type="protein sequence ID" value="KAK0395344.1"/>
    <property type="molecule type" value="Genomic_DNA"/>
</dbReference>
<comment type="caution">
    <text evidence="6">The sequence shown here is derived from an EMBL/GenBank/DDBJ whole genome shotgun (WGS) entry which is preliminary data.</text>
</comment>
<comment type="similarity">
    <text evidence="1">Belongs to the CFA/CMAS family.</text>
</comment>
<organism evidence="6 7">
    <name type="scientific">Steinernema hermaphroditum</name>
    <dbReference type="NCBI Taxonomy" id="289476"/>
    <lineage>
        <taxon>Eukaryota</taxon>
        <taxon>Metazoa</taxon>
        <taxon>Ecdysozoa</taxon>
        <taxon>Nematoda</taxon>
        <taxon>Chromadorea</taxon>
        <taxon>Rhabditida</taxon>
        <taxon>Tylenchina</taxon>
        <taxon>Panagrolaimomorpha</taxon>
        <taxon>Strongyloidoidea</taxon>
        <taxon>Steinernematidae</taxon>
        <taxon>Steinernema</taxon>
    </lineage>
</organism>
<evidence type="ECO:0000256" key="5">
    <source>
        <dbReference type="ARBA" id="ARBA00023098"/>
    </source>
</evidence>
<dbReference type="GO" id="GO:0008168">
    <property type="term" value="F:methyltransferase activity"/>
    <property type="evidence" value="ECO:0007669"/>
    <property type="project" value="UniProtKB-KW"/>
</dbReference>
<proteinExistence type="inferred from homology"/>
<evidence type="ECO:0000256" key="3">
    <source>
        <dbReference type="ARBA" id="ARBA00022679"/>
    </source>
</evidence>
<dbReference type="InterPro" id="IPR029063">
    <property type="entry name" value="SAM-dependent_MTases_sf"/>
</dbReference>
<dbReference type="GO" id="GO:0008610">
    <property type="term" value="P:lipid biosynthetic process"/>
    <property type="evidence" value="ECO:0007669"/>
    <property type="project" value="InterPro"/>
</dbReference>
<evidence type="ECO:0000256" key="2">
    <source>
        <dbReference type="ARBA" id="ARBA00022603"/>
    </source>
</evidence>
<reference evidence="6" key="1">
    <citation type="submission" date="2023-06" db="EMBL/GenBank/DDBJ databases">
        <title>Genomic analysis of the entomopathogenic nematode Steinernema hermaphroditum.</title>
        <authorList>
            <person name="Schwarz E.M."/>
            <person name="Heppert J.K."/>
            <person name="Baniya A."/>
            <person name="Schwartz H.T."/>
            <person name="Tan C.-H."/>
            <person name="Antoshechkin I."/>
            <person name="Sternberg P.W."/>
            <person name="Goodrich-Blair H."/>
            <person name="Dillman A.R."/>
        </authorList>
    </citation>
    <scope>NUCLEOTIDE SEQUENCE</scope>
    <source>
        <strain evidence="6">PS9179</strain>
        <tissue evidence="6">Whole animal</tissue>
    </source>
</reference>
<dbReference type="PIRSF" id="PIRSF003085">
    <property type="entry name" value="CMAS"/>
    <property type="match status" value="1"/>
</dbReference>
<dbReference type="SUPFAM" id="SSF53335">
    <property type="entry name" value="S-adenosyl-L-methionine-dependent methyltransferases"/>
    <property type="match status" value="1"/>
</dbReference>
<dbReference type="Gene3D" id="3.40.50.150">
    <property type="entry name" value="Vaccinia Virus protein VP39"/>
    <property type="match status" value="1"/>
</dbReference>
<evidence type="ECO:0000256" key="4">
    <source>
        <dbReference type="ARBA" id="ARBA00022691"/>
    </source>
</evidence>
<dbReference type="PANTHER" id="PTHR43667">
    <property type="entry name" value="CYCLOPROPANE-FATTY-ACYL-PHOSPHOLIPID SYNTHASE"/>
    <property type="match status" value="1"/>
</dbReference>
<keyword evidence="5" id="KW-0443">Lipid metabolism</keyword>
<sequence>MISSNPPPPITYFLHRYVFFFLIRRYFQSVLKKSSECLRLVITSIGDSVDLGNISREADVELFIHNPIKFCIRMLMDPKLGLGESFMAGEWDARPLPKDLLTLLIRARNESAKASKGKRGFKMTAVLLGKHTQLVRGVAWFFNYLQHKIRENTLLGSQKNIREHYDLGNDMFELFLDRSMTYSCGVFEDVSNVALENEKLLYEAQMRKYDRIIELLQIKPTDHVLEIGCGWGGLSLRAVKKFGCKWTGLTLSREQLAYAQDLVEKENLSDKITLKYCDYRLESNIYDKVVAVEMIEAVGHEYLPLFFQTINDRLKRNGIACIQGITCPDSYYDKYRRSNDFIKKHIFPGGHMPSLSAIAESLPASLEEVSCESIGPSYAVTLDFWDRAWLEREHEIRKLGYSKRFHRKWQFYFELCSALFEYRHIDDVQMSFKRF</sequence>
<dbReference type="InterPro" id="IPR050723">
    <property type="entry name" value="CFA/CMAS"/>
</dbReference>
<evidence type="ECO:0000313" key="6">
    <source>
        <dbReference type="EMBL" id="KAK0395344.1"/>
    </source>
</evidence>
<evidence type="ECO:0000256" key="1">
    <source>
        <dbReference type="ARBA" id="ARBA00010815"/>
    </source>
</evidence>
<keyword evidence="3" id="KW-0808">Transferase</keyword>
<dbReference type="Pfam" id="PF02353">
    <property type="entry name" value="CMAS"/>
    <property type="match status" value="1"/>
</dbReference>
<name>A0AA39LFN4_9BILA</name>
<dbReference type="CDD" id="cd02440">
    <property type="entry name" value="AdoMet_MTases"/>
    <property type="match status" value="1"/>
</dbReference>